<keyword evidence="11 18" id="KW-0560">Oxidoreductase</keyword>
<reference evidence="22" key="1">
    <citation type="submission" date="2010-07" db="EMBL/GenBank/DDBJ databases">
        <authorList>
            <person name="Weinstock G."/>
            <person name="Sodergren E."/>
            <person name="Clifton S."/>
            <person name="Fulton L."/>
            <person name="Fulton B."/>
            <person name="Courtney L."/>
            <person name="Fronick C."/>
            <person name="Harrison M."/>
            <person name="Strong C."/>
            <person name="Farmer C."/>
            <person name="Delahaunty K."/>
            <person name="Markovic C."/>
            <person name="Hall O."/>
            <person name="Minx P."/>
            <person name="Tomlinson C."/>
            <person name="Mitreva M."/>
            <person name="Hou S."/>
            <person name="Chen J."/>
            <person name="Wollam A."/>
            <person name="Pepin K.H."/>
            <person name="Johnson M."/>
            <person name="Bhonagiri V."/>
            <person name="Zhang X."/>
            <person name="Suruliraj S."/>
            <person name="Warren W."/>
            <person name="Chinwalla A."/>
            <person name="Mardis E.R."/>
            <person name="Wilson R.K."/>
        </authorList>
    </citation>
    <scope>NUCLEOTIDE SEQUENCE [LARGE SCALE GENOMIC DNA]</scope>
    <source>
        <strain evidence="22">TX4248</strain>
    </source>
</reference>
<dbReference type="FunFam" id="3.30.360.10:FF:000005">
    <property type="entry name" value="Homoserine dehydrogenase"/>
    <property type="match status" value="1"/>
</dbReference>
<dbReference type="SUPFAM" id="SSF55021">
    <property type="entry name" value="ACT-like"/>
    <property type="match status" value="1"/>
</dbReference>
<evidence type="ECO:0000256" key="8">
    <source>
        <dbReference type="ARBA" id="ARBA00022697"/>
    </source>
</evidence>
<dbReference type="SUPFAM" id="SSF51735">
    <property type="entry name" value="NAD(P)-binding Rossmann-fold domains"/>
    <property type="match status" value="1"/>
</dbReference>
<dbReference type="UniPathway" id="UPA00051">
    <property type="reaction ID" value="UER00465"/>
</dbReference>
<evidence type="ECO:0000313" key="22">
    <source>
        <dbReference type="Proteomes" id="UP000004846"/>
    </source>
</evidence>
<keyword evidence="13" id="KW-0915">Sodium</keyword>
<dbReference type="GO" id="GO:0004412">
    <property type="term" value="F:homoserine dehydrogenase activity"/>
    <property type="evidence" value="ECO:0007669"/>
    <property type="project" value="UniProtKB-EC"/>
</dbReference>
<evidence type="ECO:0000256" key="7">
    <source>
        <dbReference type="ARBA" id="ARBA00022605"/>
    </source>
</evidence>
<feature type="binding site" evidence="17">
    <location>
        <begin position="14"/>
        <end position="21"/>
    </location>
    <ligand>
        <name>NADP(+)</name>
        <dbReference type="ChEBI" id="CHEBI:58349"/>
    </ligand>
</feature>
<dbReference type="Pfam" id="PF00742">
    <property type="entry name" value="Homoserine_dh"/>
    <property type="match status" value="1"/>
</dbReference>
<evidence type="ECO:0000256" key="2">
    <source>
        <dbReference type="ARBA" id="ARBA00005056"/>
    </source>
</evidence>
<evidence type="ECO:0000256" key="17">
    <source>
        <dbReference type="PIRSR" id="PIRSR000098-2"/>
    </source>
</evidence>
<evidence type="ECO:0000313" key="21">
    <source>
        <dbReference type="EMBL" id="EFM81496.1"/>
    </source>
</evidence>
<comment type="pathway">
    <text evidence="3 18">Amino-acid biosynthesis; L-methionine biosynthesis via de novo pathway; L-homoserine from L-aspartate: step 3/3.</text>
</comment>
<dbReference type="PANTHER" id="PTHR43331:SF1">
    <property type="entry name" value="HOMOSERINE DEHYDROGENASE"/>
    <property type="match status" value="1"/>
</dbReference>
<protein>
    <recommendedName>
        <fullName evidence="6 18">Homoserine dehydrogenase</fullName>
        <ecNumber evidence="5 18">1.1.1.3</ecNumber>
    </recommendedName>
</protein>
<organism evidence="21 22">
    <name type="scientific">Enterococcus faecalis TX4248</name>
    <dbReference type="NCBI Taxonomy" id="749495"/>
    <lineage>
        <taxon>Bacteria</taxon>
        <taxon>Bacillati</taxon>
        <taxon>Bacillota</taxon>
        <taxon>Bacilli</taxon>
        <taxon>Lactobacillales</taxon>
        <taxon>Enterococcaceae</taxon>
        <taxon>Enterococcus</taxon>
    </lineage>
</organism>
<dbReference type="Gene3D" id="3.30.70.260">
    <property type="match status" value="1"/>
</dbReference>
<dbReference type="GO" id="GO:0046872">
    <property type="term" value="F:metal ion binding"/>
    <property type="evidence" value="ECO:0007669"/>
    <property type="project" value="UniProtKB-KW"/>
</dbReference>
<evidence type="ECO:0000256" key="10">
    <source>
        <dbReference type="ARBA" id="ARBA00022857"/>
    </source>
</evidence>
<keyword evidence="12" id="KW-0520">NAD</keyword>
<dbReference type="CDD" id="cd04881">
    <property type="entry name" value="ACT_HSDH-Hom"/>
    <property type="match status" value="1"/>
</dbReference>
<keyword evidence="10 17" id="KW-0521">NADP</keyword>
<dbReference type="InterPro" id="IPR036291">
    <property type="entry name" value="NAD(P)-bd_dom_sf"/>
</dbReference>
<dbReference type="InterPro" id="IPR045865">
    <property type="entry name" value="ACT-like_dom_sf"/>
</dbReference>
<accession>A0A125W2Y6</accession>
<dbReference type="NCBIfam" id="NF004976">
    <property type="entry name" value="PRK06349.1"/>
    <property type="match status" value="1"/>
</dbReference>
<keyword evidence="7 18" id="KW-0028">Amino-acid biosynthesis</keyword>
<dbReference type="HOGENOM" id="CLU_009116_1_0_9"/>
<dbReference type="AlphaFoldDB" id="A0A125W2Y6"/>
<dbReference type="Gene3D" id="3.30.360.10">
    <property type="entry name" value="Dihydrodipicolinate Reductase, domain 2"/>
    <property type="match status" value="1"/>
</dbReference>
<evidence type="ECO:0000256" key="1">
    <source>
        <dbReference type="ARBA" id="ARBA00001920"/>
    </source>
</evidence>
<dbReference type="InterPro" id="IPR005106">
    <property type="entry name" value="Asp/hSer_DH_NAD-bd"/>
</dbReference>
<evidence type="ECO:0000256" key="11">
    <source>
        <dbReference type="ARBA" id="ARBA00023002"/>
    </source>
</evidence>
<feature type="binding site" evidence="17">
    <location>
        <position position="196"/>
    </location>
    <ligand>
        <name>L-homoserine</name>
        <dbReference type="ChEBI" id="CHEBI:57476"/>
    </ligand>
</feature>
<evidence type="ECO:0000256" key="13">
    <source>
        <dbReference type="ARBA" id="ARBA00023053"/>
    </source>
</evidence>
<evidence type="ECO:0000256" key="12">
    <source>
        <dbReference type="ARBA" id="ARBA00023027"/>
    </source>
</evidence>
<evidence type="ECO:0000256" key="5">
    <source>
        <dbReference type="ARBA" id="ARBA00013213"/>
    </source>
</evidence>
<evidence type="ECO:0000256" key="3">
    <source>
        <dbReference type="ARBA" id="ARBA00005062"/>
    </source>
</evidence>
<name>A0A125W2Y6_ENTFL</name>
<dbReference type="PANTHER" id="PTHR43331">
    <property type="entry name" value="HOMOSERINE DEHYDROGENASE"/>
    <property type="match status" value="1"/>
</dbReference>
<dbReference type="Proteomes" id="UP000004846">
    <property type="component" value="Unassembled WGS sequence"/>
</dbReference>
<dbReference type="GO" id="GO:0050661">
    <property type="term" value="F:NADP binding"/>
    <property type="evidence" value="ECO:0007669"/>
    <property type="project" value="InterPro"/>
</dbReference>
<dbReference type="PIRSF" id="PIRSF000098">
    <property type="entry name" value="Homoser_dehydrog"/>
    <property type="match status" value="1"/>
</dbReference>
<feature type="domain" description="ACT" evidence="20">
    <location>
        <begin position="356"/>
        <end position="430"/>
    </location>
</feature>
<dbReference type="GO" id="GO:0009088">
    <property type="term" value="P:threonine biosynthetic process"/>
    <property type="evidence" value="ECO:0007669"/>
    <property type="project" value="UniProtKB-UniPathway"/>
</dbReference>
<dbReference type="PROSITE" id="PS01042">
    <property type="entry name" value="HOMOSER_DHGENASE"/>
    <property type="match status" value="1"/>
</dbReference>
<evidence type="ECO:0000259" key="20">
    <source>
        <dbReference type="PROSITE" id="PS51671"/>
    </source>
</evidence>
<dbReference type="PROSITE" id="PS51671">
    <property type="entry name" value="ACT"/>
    <property type="match status" value="1"/>
</dbReference>
<evidence type="ECO:0000256" key="14">
    <source>
        <dbReference type="ARBA" id="ARBA00023167"/>
    </source>
</evidence>
<dbReference type="EC" id="1.1.1.3" evidence="5 18"/>
<dbReference type="Gene3D" id="3.40.50.720">
    <property type="entry name" value="NAD(P)-binding Rossmann-like Domain"/>
    <property type="match status" value="1"/>
</dbReference>
<evidence type="ECO:0000256" key="4">
    <source>
        <dbReference type="ARBA" id="ARBA00006753"/>
    </source>
</evidence>
<dbReference type="InterPro" id="IPR016204">
    <property type="entry name" value="HDH"/>
</dbReference>
<dbReference type="InterPro" id="IPR019811">
    <property type="entry name" value="HDH_CS"/>
</dbReference>
<dbReference type="SUPFAM" id="SSF55347">
    <property type="entry name" value="Glyceraldehyde-3-phosphate dehydrogenase-like, C-terminal domain"/>
    <property type="match status" value="1"/>
</dbReference>
<comment type="caution">
    <text evidence="21">The sequence shown here is derived from an EMBL/GenBank/DDBJ whole genome shotgun (WGS) entry which is preliminary data.</text>
</comment>
<gene>
    <name evidence="21" type="ORF">HMPREF9498_02913</name>
</gene>
<comment type="cofactor">
    <cofactor evidence="1">
        <name>a metal cation</name>
        <dbReference type="ChEBI" id="CHEBI:25213"/>
    </cofactor>
</comment>
<evidence type="ECO:0000256" key="18">
    <source>
        <dbReference type="RuleBase" id="RU000579"/>
    </source>
</evidence>
<dbReference type="UniPathway" id="UPA00050">
    <property type="reaction ID" value="UER00063"/>
</dbReference>
<evidence type="ECO:0000256" key="19">
    <source>
        <dbReference type="RuleBase" id="RU004171"/>
    </source>
</evidence>
<dbReference type="GO" id="GO:0009086">
    <property type="term" value="P:methionine biosynthetic process"/>
    <property type="evidence" value="ECO:0007669"/>
    <property type="project" value="UniProtKB-KW"/>
</dbReference>
<evidence type="ECO:0000256" key="15">
    <source>
        <dbReference type="ARBA" id="ARBA00048841"/>
    </source>
</evidence>
<dbReference type="EMBL" id="AEBR01000104">
    <property type="protein sequence ID" value="EFM81496.1"/>
    <property type="molecule type" value="Genomic_DNA"/>
</dbReference>
<proteinExistence type="inferred from homology"/>
<dbReference type="Pfam" id="PF03447">
    <property type="entry name" value="NAD_binding_3"/>
    <property type="match status" value="1"/>
</dbReference>
<comment type="similarity">
    <text evidence="4 19">Belongs to the homoserine dehydrogenase family.</text>
</comment>
<dbReference type="InterPro" id="IPR002912">
    <property type="entry name" value="ACT_dom"/>
</dbReference>
<feature type="active site" description="Proton donor" evidence="16">
    <location>
        <position position="211"/>
    </location>
</feature>
<keyword evidence="8 18" id="KW-0791">Threonine biosynthesis</keyword>
<keyword evidence="14 18" id="KW-0486">Methionine biosynthesis</keyword>
<feature type="binding site" evidence="17">
    <location>
        <position position="111"/>
    </location>
    <ligand>
        <name>NADPH</name>
        <dbReference type="ChEBI" id="CHEBI:57783"/>
    </ligand>
</feature>
<comment type="pathway">
    <text evidence="2 18">Amino-acid biosynthesis; L-threonine biosynthesis; L-threonine from L-aspartate: step 3/5.</text>
</comment>
<sequence length="434" mass="47204">MEVKMKDTLKIGLLGLGTVGTGVLTLLKEHQEKISQVTGMNVVIEKAFVRNLETKQAQAEEYGLSLTTSIDDILEDKEIQIVVELMGTIEPAKTYIMKALENGKHIVTANKDLLAQHGSELVALAQKHHCDLYYEASVAGGIPILRTIANSLAADNIQKVLGIVNGTTNYMLTQMVSADKSYEEALAEAQALGFAEADPTNDVDGIDAAYKMVILSQFAFGMNVSLPQVDIRGIRGLSLDDVAMAKQLGYEIKLIGSAEQNENSISVEVAPMLVNQKHPIASVRNEYNAVFIKSAGVGESMYYGPGAGAKPTATSVVSDLITIAKNIRLATTGHMFNSYQHKTQLTSSENVFGQYYFSLDVPDTPGQFLQLTQLMTKAEVSFDQLVQQKSDGQRARIVAITHQISKAQMQQVVTAIQNTEAFQLLNVMKVIGDE</sequence>
<dbReference type="InterPro" id="IPR001342">
    <property type="entry name" value="HDH_cat"/>
</dbReference>
<comment type="catalytic activity">
    <reaction evidence="15">
        <text>L-homoserine + NADP(+) = L-aspartate 4-semialdehyde + NADPH + H(+)</text>
        <dbReference type="Rhea" id="RHEA:15761"/>
        <dbReference type="ChEBI" id="CHEBI:15378"/>
        <dbReference type="ChEBI" id="CHEBI:57476"/>
        <dbReference type="ChEBI" id="CHEBI:57783"/>
        <dbReference type="ChEBI" id="CHEBI:58349"/>
        <dbReference type="ChEBI" id="CHEBI:537519"/>
        <dbReference type="EC" id="1.1.1.3"/>
    </reaction>
    <physiologicalReaction direction="right-to-left" evidence="15">
        <dbReference type="Rhea" id="RHEA:15763"/>
    </physiologicalReaction>
</comment>
<evidence type="ECO:0000256" key="16">
    <source>
        <dbReference type="PIRSR" id="PIRSR000098-1"/>
    </source>
</evidence>
<evidence type="ECO:0000256" key="6">
    <source>
        <dbReference type="ARBA" id="ARBA00013376"/>
    </source>
</evidence>
<keyword evidence="9" id="KW-0479">Metal-binding</keyword>
<evidence type="ECO:0000256" key="9">
    <source>
        <dbReference type="ARBA" id="ARBA00022723"/>
    </source>
</evidence>
<dbReference type="FunFam" id="3.40.50.720:FF:000062">
    <property type="entry name" value="Homoserine dehydrogenase"/>
    <property type="match status" value="1"/>
</dbReference>